<evidence type="ECO:0000256" key="1">
    <source>
        <dbReference type="ARBA" id="ARBA00004196"/>
    </source>
</evidence>
<keyword evidence="6 8" id="KW-0472">Membrane</keyword>
<dbReference type="RefSeq" id="XP_065669177.1">
    <property type="nucleotide sequence ID" value="XM_065813105.1"/>
</dbReference>
<keyword evidence="7" id="KW-0998">Cell outer membrane</keyword>
<evidence type="ECO:0000313" key="11">
    <source>
        <dbReference type="RefSeq" id="XP_065669177.1"/>
    </source>
</evidence>
<comment type="subcellular location">
    <subcellularLocation>
        <location evidence="1">Cell envelope</location>
    </subcellularLocation>
    <subcellularLocation>
        <location evidence="2">Cell outer membrane</location>
    </subcellularLocation>
    <subcellularLocation>
        <location evidence="3">Secreted</location>
    </subcellularLocation>
</comment>
<feature type="transmembrane region" description="Helical" evidence="8">
    <location>
        <begin position="757"/>
        <end position="781"/>
    </location>
</feature>
<gene>
    <name evidence="11" type="primary">LOC105845061</name>
</gene>
<name>A0ABM4D4G1_HYDVU</name>
<dbReference type="Proteomes" id="UP001652625">
    <property type="component" value="Chromosome 12"/>
</dbReference>
<feature type="chain" id="PRO_5045310819" evidence="9">
    <location>
        <begin position="18"/>
        <end position="1141"/>
    </location>
</feature>
<evidence type="ECO:0000256" key="9">
    <source>
        <dbReference type="SAM" id="SignalP"/>
    </source>
</evidence>
<feature type="transmembrane region" description="Helical" evidence="8">
    <location>
        <begin position="1103"/>
        <end position="1125"/>
    </location>
</feature>
<feature type="transmembrane region" description="Helical" evidence="8">
    <location>
        <begin position="956"/>
        <end position="985"/>
    </location>
</feature>
<keyword evidence="8" id="KW-0812">Transmembrane</keyword>
<feature type="transmembrane region" description="Helical" evidence="8">
    <location>
        <begin position="911"/>
        <end position="936"/>
    </location>
</feature>
<dbReference type="GeneID" id="105845061"/>
<dbReference type="InterPro" id="IPR011050">
    <property type="entry name" value="Pectin_lyase_fold/virulence"/>
</dbReference>
<reference evidence="11" key="1">
    <citation type="submission" date="2025-08" db="UniProtKB">
        <authorList>
            <consortium name="RefSeq"/>
        </authorList>
    </citation>
    <scope>IDENTIFICATION</scope>
</reference>
<dbReference type="PANTHER" id="PTHR32158">
    <property type="entry name" value="RING-TYPE DOMAIN-CONTAINING PROTEIN"/>
    <property type="match status" value="1"/>
</dbReference>
<evidence type="ECO:0000256" key="8">
    <source>
        <dbReference type="SAM" id="Phobius"/>
    </source>
</evidence>
<feature type="transmembrane region" description="Helical" evidence="8">
    <location>
        <begin position="849"/>
        <end position="867"/>
    </location>
</feature>
<feature type="transmembrane region" description="Helical" evidence="8">
    <location>
        <begin position="788"/>
        <end position="804"/>
    </location>
</feature>
<feature type="transmembrane region" description="Helical" evidence="8">
    <location>
        <begin position="1038"/>
        <end position="1059"/>
    </location>
</feature>
<evidence type="ECO:0000256" key="6">
    <source>
        <dbReference type="ARBA" id="ARBA00023136"/>
    </source>
</evidence>
<evidence type="ECO:0000313" key="10">
    <source>
        <dbReference type="Proteomes" id="UP001652625"/>
    </source>
</evidence>
<proteinExistence type="predicted"/>
<keyword evidence="10" id="KW-1185">Reference proteome</keyword>
<accession>A0ABM4D4G1</accession>
<evidence type="ECO:0000256" key="5">
    <source>
        <dbReference type="ARBA" id="ARBA00022729"/>
    </source>
</evidence>
<feature type="signal peptide" evidence="9">
    <location>
        <begin position="1"/>
        <end position="17"/>
    </location>
</feature>
<organism evidence="10 11">
    <name type="scientific">Hydra vulgaris</name>
    <name type="common">Hydra</name>
    <name type="synonym">Hydra attenuata</name>
    <dbReference type="NCBI Taxonomy" id="6087"/>
    <lineage>
        <taxon>Eukaryota</taxon>
        <taxon>Metazoa</taxon>
        <taxon>Cnidaria</taxon>
        <taxon>Hydrozoa</taxon>
        <taxon>Hydroidolina</taxon>
        <taxon>Anthoathecata</taxon>
        <taxon>Aplanulata</taxon>
        <taxon>Hydridae</taxon>
        <taxon>Hydra</taxon>
    </lineage>
</organism>
<dbReference type="InterPro" id="IPR003368">
    <property type="entry name" value="POMP_repeat"/>
</dbReference>
<dbReference type="PANTHER" id="PTHR32158:SF21">
    <property type="match status" value="1"/>
</dbReference>
<evidence type="ECO:0000256" key="7">
    <source>
        <dbReference type="ARBA" id="ARBA00023237"/>
    </source>
</evidence>
<keyword evidence="4" id="KW-0964">Secreted</keyword>
<evidence type="ECO:0000256" key="3">
    <source>
        <dbReference type="ARBA" id="ARBA00004613"/>
    </source>
</evidence>
<evidence type="ECO:0000256" key="2">
    <source>
        <dbReference type="ARBA" id="ARBA00004442"/>
    </source>
</evidence>
<protein>
    <submittedName>
        <fullName evidence="11">Uncharacterized protein LOC105845061</fullName>
    </submittedName>
</protein>
<feature type="transmembrane region" description="Helical" evidence="8">
    <location>
        <begin position="1066"/>
        <end position="1083"/>
    </location>
</feature>
<sequence length="1141" mass="129599">MRTFLLIVSCATFSVFSSKEYRLCEENQKKLSVNHKYPDNCTEKSQQIYCSTISAALSLKNLTNICIVIEDDQILNNVNVIENVSNLTVTGINSEIAIVCTSNLNAGILIYNVTKLLFMNLHIKQCGSISKQTFGRNVFILSSALFFSYIVDLTFINVNFTNSCGYSVVLLDGKGNINFEAVIFQNNTFYLNINESSEYYSGGGLLIYYSQANVNEIANINIENCTFQWNSGKINIKIKSLLNESDIPFGHGGGLGVFFTEATSKNILSITNCKFLHNKALQGGGLFVFQGLGNSILIKESLFIDNNATQYGGGSCISEVNSKQLNKEYVTFESCTFFNNSGIFGGALSFKTDLNKKGKFDTIKNCNFSYNSALLGSAVHLHQVSLVIDESKFSHNSYRQFEQTIGQGAVYAYGNEIQFLRENLFENSSNTAVILENAVAFFSGQLYFKENKGTRGGALGLYSNSRIIINSNSSLISFINNSALQGGAIYAEQSVSCSIYKCSIYKLEENENCFFSKKFPNAKLEYSNNKANYDINDIFVSTLSCCHFNVLNDLGTNNYLTDPVCFKVFEENFTNIYPGKKINPTVLLVDEFNHNVSGSIDVYLNGSLQSFIVKENKINMQVFGKRNEPYFIIFSLKNSQYSFKFNLTTCPLGYKLETDRCICNKKNLVKGIICNNDGGVSLFFGLYVDYNQSAINTDNETTHICPYGYCTHCPNLTCSYGPDRQCANGRLGFLCSECPGNKTVEFGGEGCVNKCSWLHLIFILPGIFIIFFLVCFAVAFLNICIYDLWLNSWIYFYQVVQYHITASMDLEDTFINTFLRNVLNFHGVHLGKHSANFCLMKEWNDLDKLFFNYLIPLTMFLSIILIAKWNKLYQLLQGLNNKVINFFKNCILKNKSNEELNSKRETNCIRIYLLISVLAYADITRITLSILLPVEYNGLKNHVYFYGVQQFFSGRHLYYGIIAVLVCFFIVLLWPLLLITTMWWTKWKVFKESGRLHPIFSAFHGPFQDHLQWFASFYFFSRVAIFALGIFINDKLTQLCYVTMVSLIVFIVFGIFFPYKKASSNYFDTFVLFLLVLIGALSNGRFGLPIGKFNAFLFSVTKVLMYLPCLIVFRWFYCLLVLINVKGWYENRKRPYTILVN</sequence>
<feature type="transmembrane region" description="Helical" evidence="8">
    <location>
        <begin position="1013"/>
        <end position="1032"/>
    </location>
</feature>
<evidence type="ECO:0000256" key="4">
    <source>
        <dbReference type="ARBA" id="ARBA00022525"/>
    </source>
</evidence>
<keyword evidence="8" id="KW-1133">Transmembrane helix</keyword>
<dbReference type="SUPFAM" id="SSF51126">
    <property type="entry name" value="Pectin lyase-like"/>
    <property type="match status" value="1"/>
</dbReference>
<dbReference type="NCBIfam" id="TIGR01376">
    <property type="entry name" value="POMP_repeat"/>
    <property type="match status" value="1"/>
</dbReference>
<keyword evidence="5 9" id="KW-0732">Signal</keyword>